<protein>
    <recommendedName>
        <fullName evidence="8">Derlin</fullName>
    </recommendedName>
</protein>
<dbReference type="AlphaFoldDB" id="A0A7S1AN64"/>
<sequence>MGNVVQPLWAECPAVTRMLCVGSPVVSILCAFAMQFYPMAIYRLFLCSFATVFKEFWFWTIFTAPFYRPFQGGMSFLFVLFEVWMGMMYYPQREKDLGSLAFTLWVLLVNGIVNLVYLFAMFLLGTIVDVQYKMRPSSGMWPMILLCITLRSLGDPTGSTNFWGLVNIPNKWYPAALGAFFCLLGFRIDWGIVAALVVGYGYPFFQLERVLPSRDRAGRWETRLCGNQRRNCIGGAWVYAGDANSSYRGDSQPSYTPFADFGRATGAESLVAQARNVRFEAFAGTGNRLGDGGDTGPSTRGEVELPLSNAEPDEV</sequence>
<keyword evidence="2 6" id="KW-0812">Transmembrane</keyword>
<dbReference type="EMBL" id="HBFQ01047059">
    <property type="protein sequence ID" value="CAD8859089.1"/>
    <property type="molecule type" value="Transcribed_RNA"/>
</dbReference>
<gene>
    <name evidence="7" type="ORF">NSCI0253_LOCUS33443</name>
</gene>
<dbReference type="PANTHER" id="PTHR11009">
    <property type="entry name" value="DER1-LIKE PROTEIN, DERLIN"/>
    <property type="match status" value="1"/>
</dbReference>
<name>A0A7S1AN64_NOCSC</name>
<accession>A0A7S1AN64</accession>
<feature type="transmembrane region" description="Helical" evidence="6">
    <location>
        <begin position="172"/>
        <end position="205"/>
    </location>
</feature>
<feature type="transmembrane region" description="Helical" evidence="6">
    <location>
        <begin position="73"/>
        <end position="90"/>
    </location>
</feature>
<evidence type="ECO:0008006" key="8">
    <source>
        <dbReference type="Google" id="ProtNLM"/>
    </source>
</evidence>
<evidence type="ECO:0000313" key="7">
    <source>
        <dbReference type="EMBL" id="CAD8859089.1"/>
    </source>
</evidence>
<comment type="subcellular location">
    <subcellularLocation>
        <location evidence="1">Membrane</location>
        <topology evidence="1">Multi-pass membrane protein</topology>
    </subcellularLocation>
</comment>
<feature type="transmembrane region" description="Helical" evidence="6">
    <location>
        <begin position="102"/>
        <end position="128"/>
    </location>
</feature>
<organism evidence="7">
    <name type="scientific">Noctiluca scintillans</name>
    <name type="common">Sea sparkle</name>
    <name type="synonym">Red tide dinoflagellate</name>
    <dbReference type="NCBI Taxonomy" id="2966"/>
    <lineage>
        <taxon>Eukaryota</taxon>
        <taxon>Sar</taxon>
        <taxon>Alveolata</taxon>
        <taxon>Dinophyceae</taxon>
        <taxon>Noctilucales</taxon>
        <taxon>Noctilucaceae</taxon>
        <taxon>Noctiluca</taxon>
    </lineage>
</organism>
<dbReference type="GO" id="GO:0016020">
    <property type="term" value="C:membrane"/>
    <property type="evidence" value="ECO:0007669"/>
    <property type="project" value="UniProtKB-SubCell"/>
</dbReference>
<feature type="transmembrane region" description="Helical" evidence="6">
    <location>
        <begin position="15"/>
        <end position="37"/>
    </location>
</feature>
<evidence type="ECO:0000256" key="3">
    <source>
        <dbReference type="ARBA" id="ARBA00022989"/>
    </source>
</evidence>
<proteinExistence type="predicted"/>
<evidence type="ECO:0000256" key="2">
    <source>
        <dbReference type="ARBA" id="ARBA00022692"/>
    </source>
</evidence>
<reference evidence="7" key="1">
    <citation type="submission" date="2021-01" db="EMBL/GenBank/DDBJ databases">
        <authorList>
            <person name="Corre E."/>
            <person name="Pelletier E."/>
            <person name="Niang G."/>
            <person name="Scheremetjew M."/>
            <person name="Finn R."/>
            <person name="Kale V."/>
            <person name="Holt S."/>
            <person name="Cochrane G."/>
            <person name="Meng A."/>
            <person name="Brown T."/>
            <person name="Cohen L."/>
        </authorList>
    </citation>
    <scope>NUCLEOTIDE SEQUENCE</scope>
</reference>
<evidence type="ECO:0000256" key="5">
    <source>
        <dbReference type="SAM" id="MobiDB-lite"/>
    </source>
</evidence>
<keyword evidence="3 6" id="KW-1133">Transmembrane helix</keyword>
<evidence type="ECO:0000256" key="1">
    <source>
        <dbReference type="ARBA" id="ARBA00004141"/>
    </source>
</evidence>
<feature type="region of interest" description="Disordered" evidence="5">
    <location>
        <begin position="285"/>
        <end position="315"/>
    </location>
</feature>
<evidence type="ECO:0000256" key="6">
    <source>
        <dbReference type="SAM" id="Phobius"/>
    </source>
</evidence>
<evidence type="ECO:0000256" key="4">
    <source>
        <dbReference type="ARBA" id="ARBA00023136"/>
    </source>
</evidence>
<keyword evidence="4 6" id="KW-0472">Membrane</keyword>